<dbReference type="RefSeq" id="WP_092342611.1">
    <property type="nucleotide sequence ID" value="NZ_FNIB01000027.1"/>
</dbReference>
<evidence type="ECO:0008006" key="6">
    <source>
        <dbReference type="Google" id="ProtNLM"/>
    </source>
</evidence>
<evidence type="ECO:0000256" key="1">
    <source>
        <dbReference type="SAM" id="SignalP"/>
    </source>
</evidence>
<name>A0A4V3I8I6_9MICO</name>
<dbReference type="EMBL" id="FNIB01000027">
    <property type="protein sequence ID" value="SDO60845.1"/>
    <property type="molecule type" value="Genomic_DNA"/>
</dbReference>
<keyword evidence="5" id="KW-1185">Reference proteome</keyword>
<evidence type="ECO:0000313" key="4">
    <source>
        <dbReference type="Proteomes" id="UP000199639"/>
    </source>
</evidence>
<proteinExistence type="predicted"/>
<protein>
    <recommendedName>
        <fullName evidence="6">Lipoprotein</fullName>
    </recommendedName>
</protein>
<dbReference type="Proteomes" id="UP000298252">
    <property type="component" value="Unassembled WGS sequence"/>
</dbReference>
<organism evidence="2 4">
    <name type="scientific">Cryobacterium flavum</name>
    <dbReference type="NCBI Taxonomy" id="1424659"/>
    <lineage>
        <taxon>Bacteria</taxon>
        <taxon>Bacillati</taxon>
        <taxon>Actinomycetota</taxon>
        <taxon>Actinomycetes</taxon>
        <taxon>Micrococcales</taxon>
        <taxon>Microbacteriaceae</taxon>
        <taxon>Cryobacterium</taxon>
    </lineage>
</organism>
<evidence type="ECO:0000313" key="3">
    <source>
        <dbReference type="EMBL" id="TFB75036.1"/>
    </source>
</evidence>
<accession>A0A4V3I8I6</accession>
<dbReference type="Proteomes" id="UP000199639">
    <property type="component" value="Unassembled WGS sequence"/>
</dbReference>
<reference evidence="3 5" key="2">
    <citation type="submission" date="2019-03" db="EMBL/GenBank/DDBJ databases">
        <title>Genomics of glacier-inhabiting Cryobacterium strains.</title>
        <authorList>
            <person name="Liu Q."/>
            <person name="Xin Y.-H."/>
        </authorList>
    </citation>
    <scope>NUCLEOTIDE SEQUENCE [LARGE SCALE GENOMIC DNA]</scope>
    <source>
        <strain evidence="3 5">Hh8</strain>
    </source>
</reference>
<keyword evidence="1" id="KW-0732">Signal</keyword>
<dbReference type="PROSITE" id="PS51257">
    <property type="entry name" value="PROKAR_LIPOPROTEIN"/>
    <property type="match status" value="1"/>
</dbReference>
<feature type="signal peptide" evidence="1">
    <location>
        <begin position="1"/>
        <end position="24"/>
    </location>
</feature>
<dbReference type="AlphaFoldDB" id="A0A4V3I8I6"/>
<dbReference type="EMBL" id="SOFD01000033">
    <property type="protein sequence ID" value="TFB75036.1"/>
    <property type="molecule type" value="Genomic_DNA"/>
</dbReference>
<sequence>MKYWNVLIVSFALAGALALSGCTADSAPAVSPTPSAMASTTDAVTCSAFGDVLTITANADAGLRDGRMATQEQQGWYRLATRVLDRVPTSGSGDVSEATIALRDAAPVISLGAMTMSGIGSAEWNDGLDKLSLACADAGAETAVAMFTGG</sequence>
<evidence type="ECO:0000313" key="2">
    <source>
        <dbReference type="EMBL" id="SDO60845.1"/>
    </source>
</evidence>
<feature type="chain" id="PRO_5044610133" description="Lipoprotein" evidence="1">
    <location>
        <begin position="25"/>
        <end position="150"/>
    </location>
</feature>
<reference evidence="2 4" key="1">
    <citation type="submission" date="2016-10" db="EMBL/GenBank/DDBJ databases">
        <authorList>
            <person name="Varghese N."/>
            <person name="Submissions S."/>
        </authorList>
    </citation>
    <scope>NUCLEOTIDE SEQUENCE [LARGE SCALE GENOMIC DNA]</scope>
    <source>
        <strain evidence="2 4">CGMCC 1.11215</strain>
    </source>
</reference>
<gene>
    <name evidence="3" type="ORF">E3O21_13340</name>
    <name evidence="2" type="ORF">SAMN05216368_12719</name>
</gene>
<evidence type="ECO:0000313" key="5">
    <source>
        <dbReference type="Proteomes" id="UP000298252"/>
    </source>
</evidence>